<organism evidence="1 2">
    <name type="scientific">Erwinia phage vB_EamM_Kwan</name>
    <dbReference type="NCBI Taxonomy" id="1883374"/>
    <lineage>
        <taxon>Viruses</taxon>
        <taxon>Duplodnaviria</taxon>
        <taxon>Heunggongvirae</taxon>
        <taxon>Uroviricota</taxon>
        <taxon>Caudoviricetes</taxon>
        <taxon>Chimalliviridae</taxon>
        <taxon>Wellingtonvirus</taxon>
        <taxon>Wellingtonvirus wellington</taxon>
    </lineage>
</organism>
<dbReference type="Proteomes" id="UP000202923">
    <property type="component" value="Genome"/>
</dbReference>
<accession>A0A1B2IED2</accession>
<evidence type="ECO:0000313" key="1">
    <source>
        <dbReference type="EMBL" id="ANZ49631.1"/>
    </source>
</evidence>
<dbReference type="OrthoDB" id="5116at10239"/>
<gene>
    <name evidence="1" type="ORF">KWAN_279</name>
</gene>
<evidence type="ECO:0000313" key="2">
    <source>
        <dbReference type="Proteomes" id="UP000202923"/>
    </source>
</evidence>
<protein>
    <submittedName>
        <fullName evidence="1">Putative virion structural protein</fullName>
    </submittedName>
</protein>
<sequence length="292" mass="32747">MALVERLVLPDQGLHVDGGKYDMVNPFSSGQNGPVGQVGKFVTNAHRLRRNVIARVMEYPKWVDYMPNPAIWRQAIKSFIEVHSTISGLDKTLSHEAVQTQQGRNNRIQYEAGMVTEAISAVTHTTPDKHGKVFQNMLWAWLTYGIMDKDTGHPGIAAINPNVPDFLPDMYSMTVLYIEPDAYQRKAQNAFWLTNMIPEAAGQDTGDRDPNTGPQTNELSISFTSQQWTGWGAMQAADVELERMKLYGLRPYSRKLWLTPSQQTDGINPDVNATPGGYRSVSDEFMTNQLRG</sequence>
<name>A0A1B2IED2_9CAUD</name>
<dbReference type="Pfam" id="PF23806">
    <property type="entry name" value="Phage_TTP_14"/>
    <property type="match status" value="1"/>
</dbReference>
<dbReference type="KEGG" id="vg:29062123"/>
<dbReference type="EMBL" id="KX397369">
    <property type="protein sequence ID" value="ANZ49631.1"/>
    <property type="molecule type" value="Genomic_DNA"/>
</dbReference>
<dbReference type="RefSeq" id="YP_009278884.1">
    <property type="nucleotide sequence ID" value="NC_031010.1"/>
</dbReference>
<reference evidence="1 2" key="1">
    <citation type="submission" date="2016-06" db="EMBL/GenBank/DDBJ databases">
        <authorList>
            <person name="Kjaerup R.B."/>
            <person name="Dalgaard T.S."/>
            <person name="Juul-Madsen H.R."/>
        </authorList>
    </citation>
    <scope>NUCLEOTIDE SEQUENCE [LARGE SCALE GENOMIC DNA]</scope>
</reference>
<proteinExistence type="predicted"/>
<dbReference type="GeneID" id="29062123"/>
<dbReference type="InterPro" id="IPR057119">
    <property type="entry name" value="Phage_TTP_14"/>
</dbReference>